<sequence length="67" mass="7541">MMMNREQYAAELSRILRELLPAGAKRDYDRMIDLAKELEELARSQKAILDLGADEYPGDGNGGADER</sequence>
<comment type="caution">
    <text evidence="1">The sequence shown here is derived from an EMBL/GenBank/DDBJ whole genome shotgun (WGS) entry which is preliminary data.</text>
</comment>
<dbReference type="EMBL" id="BARV01000130">
    <property type="protein sequence ID" value="GAH93874.1"/>
    <property type="molecule type" value="Genomic_DNA"/>
</dbReference>
<protein>
    <submittedName>
        <fullName evidence="1">Uncharacterized protein</fullName>
    </submittedName>
</protein>
<proteinExistence type="predicted"/>
<dbReference type="EMBL" id="BARV01000130">
    <property type="protein sequence ID" value="GAH93870.1"/>
    <property type="molecule type" value="Genomic_DNA"/>
</dbReference>
<dbReference type="AlphaFoldDB" id="X1KJU2"/>
<organism evidence="1">
    <name type="scientific">marine sediment metagenome</name>
    <dbReference type="NCBI Taxonomy" id="412755"/>
    <lineage>
        <taxon>unclassified sequences</taxon>
        <taxon>metagenomes</taxon>
        <taxon>ecological metagenomes</taxon>
    </lineage>
</organism>
<name>X1KJU2_9ZZZZ</name>
<evidence type="ECO:0000313" key="2">
    <source>
        <dbReference type="EMBL" id="GAH93874.1"/>
    </source>
</evidence>
<gene>
    <name evidence="1" type="ORF">S06H3_00666</name>
    <name evidence="2" type="ORF">S06H3_00668</name>
</gene>
<evidence type="ECO:0000313" key="1">
    <source>
        <dbReference type="EMBL" id="GAH93870.1"/>
    </source>
</evidence>
<reference evidence="1" key="1">
    <citation type="journal article" date="2014" name="Front. Microbiol.">
        <title>High frequency of phylogenetically diverse reductive dehalogenase-homologous genes in deep subseafloor sedimentary metagenomes.</title>
        <authorList>
            <person name="Kawai M."/>
            <person name="Futagami T."/>
            <person name="Toyoda A."/>
            <person name="Takaki Y."/>
            <person name="Nishi S."/>
            <person name="Hori S."/>
            <person name="Arai W."/>
            <person name="Tsubouchi T."/>
            <person name="Morono Y."/>
            <person name="Uchiyama I."/>
            <person name="Ito T."/>
            <person name="Fujiyama A."/>
            <person name="Inagaki F."/>
            <person name="Takami H."/>
        </authorList>
    </citation>
    <scope>NUCLEOTIDE SEQUENCE</scope>
    <source>
        <strain evidence="1">Expedition CK06-06</strain>
    </source>
</reference>
<accession>X1KJU2</accession>